<dbReference type="EMBL" id="MU006806">
    <property type="protein sequence ID" value="KAF2635538.1"/>
    <property type="molecule type" value="Genomic_DNA"/>
</dbReference>
<keyword evidence="1" id="KW-1133">Transmembrane helix</keyword>
<gene>
    <name evidence="2" type="ORF">P280DRAFT_484588</name>
</gene>
<accession>A0A6A6RN17</accession>
<name>A0A6A6RN17_9PLEO</name>
<organism evidence="2 3">
    <name type="scientific">Massarina eburnea CBS 473.64</name>
    <dbReference type="NCBI Taxonomy" id="1395130"/>
    <lineage>
        <taxon>Eukaryota</taxon>
        <taxon>Fungi</taxon>
        <taxon>Dikarya</taxon>
        <taxon>Ascomycota</taxon>
        <taxon>Pezizomycotina</taxon>
        <taxon>Dothideomycetes</taxon>
        <taxon>Pleosporomycetidae</taxon>
        <taxon>Pleosporales</taxon>
        <taxon>Massarineae</taxon>
        <taxon>Massarinaceae</taxon>
        <taxon>Massarina</taxon>
    </lineage>
</organism>
<protein>
    <submittedName>
        <fullName evidence="2">Uncharacterized protein</fullName>
    </submittedName>
</protein>
<reference evidence="2" key="1">
    <citation type="journal article" date="2020" name="Stud. Mycol.">
        <title>101 Dothideomycetes genomes: a test case for predicting lifestyles and emergence of pathogens.</title>
        <authorList>
            <person name="Haridas S."/>
            <person name="Albert R."/>
            <person name="Binder M."/>
            <person name="Bloem J."/>
            <person name="Labutti K."/>
            <person name="Salamov A."/>
            <person name="Andreopoulos B."/>
            <person name="Baker S."/>
            <person name="Barry K."/>
            <person name="Bills G."/>
            <person name="Bluhm B."/>
            <person name="Cannon C."/>
            <person name="Castanera R."/>
            <person name="Culley D."/>
            <person name="Daum C."/>
            <person name="Ezra D."/>
            <person name="Gonzalez J."/>
            <person name="Henrissat B."/>
            <person name="Kuo A."/>
            <person name="Liang C."/>
            <person name="Lipzen A."/>
            <person name="Lutzoni F."/>
            <person name="Magnuson J."/>
            <person name="Mondo S."/>
            <person name="Nolan M."/>
            <person name="Ohm R."/>
            <person name="Pangilinan J."/>
            <person name="Park H.-J."/>
            <person name="Ramirez L."/>
            <person name="Alfaro M."/>
            <person name="Sun H."/>
            <person name="Tritt A."/>
            <person name="Yoshinaga Y."/>
            <person name="Zwiers L.-H."/>
            <person name="Turgeon B."/>
            <person name="Goodwin S."/>
            <person name="Spatafora J."/>
            <person name="Crous P."/>
            <person name="Grigoriev I."/>
        </authorList>
    </citation>
    <scope>NUCLEOTIDE SEQUENCE</scope>
    <source>
        <strain evidence="2">CBS 473.64</strain>
    </source>
</reference>
<feature type="transmembrane region" description="Helical" evidence="1">
    <location>
        <begin position="6"/>
        <end position="29"/>
    </location>
</feature>
<keyword evidence="1" id="KW-0472">Membrane</keyword>
<proteinExistence type="predicted"/>
<dbReference type="AlphaFoldDB" id="A0A6A6RN17"/>
<keyword evidence="1" id="KW-0812">Transmembrane</keyword>
<sequence>MTSKDTAAIVIIVLTVIILLNIIYLYLWYCGCFGRIRPKTDSEDLEMNAGNQGSVNSPTIEHPARTRSNAFSIPRTLSGTMDPQPLQDTPSLRRSSATMAAEPYFRSANTLHLPVVSPGRIDDEVGPLPPMPRAPPLAYMREDNELIPKLDLCE</sequence>
<evidence type="ECO:0000256" key="1">
    <source>
        <dbReference type="SAM" id="Phobius"/>
    </source>
</evidence>
<keyword evidence="3" id="KW-1185">Reference proteome</keyword>
<evidence type="ECO:0000313" key="3">
    <source>
        <dbReference type="Proteomes" id="UP000799753"/>
    </source>
</evidence>
<dbReference type="Proteomes" id="UP000799753">
    <property type="component" value="Unassembled WGS sequence"/>
</dbReference>
<evidence type="ECO:0000313" key="2">
    <source>
        <dbReference type="EMBL" id="KAF2635538.1"/>
    </source>
</evidence>